<sequence length="450" mass="51898">MQIPSLISLCAVYLPFSEVKELCFSEGFPSLQEVWREKAFHNFGITRSFFDLYQGGEISSPRQISSFERYLELSSDTQFHSETAVNEAEGSGQIEDFVGFREAVLTHNEDQLEFFFDRMNSKEKSRLIEGLNNVKFLNCIFPQGIESVHLKTLGKVFKLSDSGVGFEDCLYDQFYTWIASRSKRPYETDSYLRKKLLLENSSFFQISRRSTLTPPFQLTIYLDMIKLGNQEAFRRVLQSQTQRSSLLMAVLASGNMSFYTKIRTNVLSIFSSVSCYDVRSSICQAAIFGSNPELFNLFSQDVKFELRLGSSRVEIIKSAIEGYLTHRNLIGIYQILSRFSFSWSDFQKVSLAGLPIDLLDLFCCRGIFSEQDKTRFLFKVLVDNLGYLNVVSFCLSQLELFIFGEEFVMVMDEAELSLPNLQNPFPVSTSRILQKFDQWRKLISFRINYT</sequence>
<dbReference type="GeneID" id="18266234"/>
<evidence type="ECO:0000313" key="2">
    <source>
        <dbReference type="Proteomes" id="UP000202176"/>
    </source>
</evidence>
<evidence type="ECO:0000313" key="1">
    <source>
        <dbReference type="EMBL" id="AHH01773.1"/>
    </source>
</evidence>
<protein>
    <submittedName>
        <fullName evidence="1">Uncharacterized protein</fullName>
    </submittedName>
</protein>
<organism evidence="1 2">
    <name type="scientific">Pithovirus sibericum</name>
    <dbReference type="NCBI Taxonomy" id="1450746"/>
    <lineage>
        <taxon>Viruses</taxon>
        <taxon>Pithoviruses</taxon>
        <taxon>Orthopithovirinae</taxon>
        <taxon>Alphapithovirus</taxon>
        <taxon>Alphapithovirus sibericum</taxon>
    </lineage>
</organism>
<accession>W5S4T3</accession>
<dbReference type="Proteomes" id="UP000202176">
    <property type="component" value="Segment"/>
</dbReference>
<dbReference type="RefSeq" id="YP_009001108.1">
    <property type="nucleotide sequence ID" value="NC_023423.1"/>
</dbReference>
<dbReference type="KEGG" id="vg:18266234"/>
<name>W5S4T3_9VIRU</name>
<keyword evidence="2" id="KW-1185">Reference proteome</keyword>
<dbReference type="OrthoDB" id="40442at10239"/>
<gene>
    <name evidence="1" type="ORF">pv_206</name>
</gene>
<reference evidence="1 2" key="1">
    <citation type="journal article" date="2014" name="Proc. Natl. Acad. Sci. U.S.A.">
        <title>Thirty-thousand-year-old distant relative of giant icosahedral DNA viruses with a pandoravirus morphology.</title>
        <authorList>
            <person name="Legendre M."/>
            <person name="Bartoli J."/>
            <person name="Shmakova L."/>
            <person name="Jeudy S."/>
            <person name="Labadie K."/>
            <person name="Adrait A."/>
            <person name="Lescot M."/>
            <person name="Poirot O."/>
            <person name="Bertaux L."/>
            <person name="Bruley C."/>
            <person name="Coute Y."/>
            <person name="Rivkina E."/>
            <person name="Abergel C."/>
            <person name="Claverie J.M."/>
        </authorList>
    </citation>
    <scope>NUCLEOTIDE SEQUENCE [LARGE SCALE GENOMIC DNA]</scope>
    <source>
        <strain evidence="1">P1084-T</strain>
    </source>
</reference>
<proteinExistence type="predicted"/>
<dbReference type="EMBL" id="KF740664">
    <property type="protein sequence ID" value="AHH01773.1"/>
    <property type="molecule type" value="Genomic_DNA"/>
</dbReference>